<dbReference type="SUPFAM" id="SSF52172">
    <property type="entry name" value="CheY-like"/>
    <property type="match status" value="1"/>
</dbReference>
<dbReference type="FunFam" id="3.30.70.270:FF:000001">
    <property type="entry name" value="Diguanylate cyclase domain protein"/>
    <property type="match status" value="1"/>
</dbReference>
<dbReference type="InterPro" id="IPR000160">
    <property type="entry name" value="GGDEF_dom"/>
</dbReference>
<comment type="cofactor">
    <cofactor evidence="1">
        <name>Mg(2+)</name>
        <dbReference type="ChEBI" id="CHEBI:18420"/>
    </cofactor>
</comment>
<gene>
    <name evidence="7" type="ORF">DFR29_11923</name>
</gene>
<dbReference type="Pfam" id="PF00990">
    <property type="entry name" value="GGDEF"/>
    <property type="match status" value="1"/>
</dbReference>
<dbReference type="CDD" id="cd01948">
    <property type="entry name" value="EAL"/>
    <property type="match status" value="1"/>
</dbReference>
<name>A0A4R6YMK2_9GAMM</name>
<dbReference type="OrthoDB" id="9787514at2"/>
<dbReference type="SMART" id="SM00267">
    <property type="entry name" value="GGDEF"/>
    <property type="match status" value="1"/>
</dbReference>
<dbReference type="Gene3D" id="3.40.50.2300">
    <property type="match status" value="1"/>
</dbReference>
<feature type="modified residue" description="4-aspartylphosphate" evidence="2">
    <location>
        <position position="190"/>
    </location>
</feature>
<dbReference type="Pfam" id="PF13426">
    <property type="entry name" value="PAS_9"/>
    <property type="match status" value="1"/>
</dbReference>
<dbReference type="PROSITE" id="PS50112">
    <property type="entry name" value="PAS"/>
    <property type="match status" value="1"/>
</dbReference>
<dbReference type="PROSITE" id="PS50110">
    <property type="entry name" value="RESPONSE_REGULATORY"/>
    <property type="match status" value="1"/>
</dbReference>
<dbReference type="PANTHER" id="PTHR44757:SF4">
    <property type="entry name" value="DIGUANYLATE CYCLASE DGCE-RELATED"/>
    <property type="match status" value="1"/>
</dbReference>
<dbReference type="RefSeq" id="WP_133821238.1">
    <property type="nucleotide sequence ID" value="NZ_SNZH01000019.1"/>
</dbReference>
<dbReference type="InterPro" id="IPR001633">
    <property type="entry name" value="EAL_dom"/>
</dbReference>
<dbReference type="InterPro" id="IPR052155">
    <property type="entry name" value="Biofilm_reg_signaling"/>
</dbReference>
<dbReference type="PANTHER" id="PTHR44757">
    <property type="entry name" value="DIGUANYLATE CYCLASE DGCP"/>
    <property type="match status" value="1"/>
</dbReference>
<dbReference type="InterPro" id="IPR035965">
    <property type="entry name" value="PAS-like_dom_sf"/>
</dbReference>
<dbReference type="SUPFAM" id="SSF141868">
    <property type="entry name" value="EAL domain-like"/>
    <property type="match status" value="1"/>
</dbReference>
<dbReference type="InterPro" id="IPR035919">
    <property type="entry name" value="EAL_sf"/>
</dbReference>
<feature type="domain" description="GGDEF" evidence="6">
    <location>
        <begin position="432"/>
        <end position="565"/>
    </location>
</feature>
<comment type="caution">
    <text evidence="7">The sequence shown here is derived from an EMBL/GenBank/DDBJ whole genome shotgun (WGS) entry which is preliminary data.</text>
</comment>
<dbReference type="InterPro" id="IPR029787">
    <property type="entry name" value="Nucleotide_cyclase"/>
</dbReference>
<evidence type="ECO:0000256" key="1">
    <source>
        <dbReference type="ARBA" id="ARBA00001946"/>
    </source>
</evidence>
<dbReference type="NCBIfam" id="TIGR00229">
    <property type="entry name" value="sensory_box"/>
    <property type="match status" value="1"/>
</dbReference>
<dbReference type="SUPFAM" id="SSF55785">
    <property type="entry name" value="PYP-like sensor domain (PAS domain)"/>
    <property type="match status" value="1"/>
</dbReference>
<feature type="domain" description="PAS" evidence="4">
    <location>
        <begin position="269"/>
        <end position="310"/>
    </location>
</feature>
<dbReference type="AlphaFoldDB" id="A0A4R6YMK2"/>
<dbReference type="SUPFAM" id="SSF55073">
    <property type="entry name" value="Nucleotide cyclase"/>
    <property type="match status" value="1"/>
</dbReference>
<dbReference type="Gene3D" id="3.30.70.270">
    <property type="match status" value="1"/>
</dbReference>
<keyword evidence="8" id="KW-1185">Reference proteome</keyword>
<dbReference type="InterPro" id="IPR043128">
    <property type="entry name" value="Rev_trsase/Diguanyl_cyclase"/>
</dbReference>
<evidence type="ECO:0000259" key="4">
    <source>
        <dbReference type="PROSITE" id="PS50112"/>
    </source>
</evidence>
<dbReference type="InterPro" id="IPR000014">
    <property type="entry name" value="PAS"/>
</dbReference>
<proteinExistence type="predicted"/>
<protein>
    <submittedName>
        <fullName evidence="7">PAS domain S-box-containing protein/diguanylate cyclase (GGDEF)-like protein</fullName>
    </submittedName>
</protein>
<dbReference type="SMART" id="SM00052">
    <property type="entry name" value="EAL"/>
    <property type="match status" value="1"/>
</dbReference>
<dbReference type="PROSITE" id="PS50887">
    <property type="entry name" value="GGDEF"/>
    <property type="match status" value="1"/>
</dbReference>
<dbReference type="Gene3D" id="3.30.450.20">
    <property type="entry name" value="PAS domain"/>
    <property type="match status" value="1"/>
</dbReference>
<dbReference type="SMART" id="SM00091">
    <property type="entry name" value="PAS"/>
    <property type="match status" value="1"/>
</dbReference>
<dbReference type="NCBIfam" id="TIGR00254">
    <property type="entry name" value="GGDEF"/>
    <property type="match status" value="1"/>
</dbReference>
<dbReference type="InterPro" id="IPR001789">
    <property type="entry name" value="Sig_transdc_resp-reg_receiver"/>
</dbReference>
<dbReference type="EMBL" id="SNZH01000019">
    <property type="protein sequence ID" value="TDR38695.1"/>
    <property type="molecule type" value="Genomic_DNA"/>
</dbReference>
<keyword evidence="2" id="KW-0597">Phosphoprotein</keyword>
<dbReference type="SMART" id="SM00448">
    <property type="entry name" value="REC"/>
    <property type="match status" value="1"/>
</dbReference>
<evidence type="ECO:0000313" key="8">
    <source>
        <dbReference type="Proteomes" id="UP000295293"/>
    </source>
</evidence>
<dbReference type="InterPro" id="IPR011006">
    <property type="entry name" value="CheY-like_superfamily"/>
</dbReference>
<dbReference type="Pfam" id="PF00072">
    <property type="entry name" value="Response_reg"/>
    <property type="match status" value="1"/>
</dbReference>
<evidence type="ECO:0000256" key="2">
    <source>
        <dbReference type="PROSITE-ProRule" id="PRU00169"/>
    </source>
</evidence>
<dbReference type="CDD" id="cd01949">
    <property type="entry name" value="GGDEF"/>
    <property type="match status" value="1"/>
</dbReference>
<dbReference type="GO" id="GO:0003824">
    <property type="term" value="F:catalytic activity"/>
    <property type="evidence" value="ECO:0007669"/>
    <property type="project" value="UniProtKB-ARBA"/>
</dbReference>
<dbReference type="Proteomes" id="UP000295293">
    <property type="component" value="Unassembled WGS sequence"/>
</dbReference>
<dbReference type="Pfam" id="PF00563">
    <property type="entry name" value="EAL"/>
    <property type="match status" value="1"/>
</dbReference>
<reference evidence="7 8" key="1">
    <citation type="submission" date="2019-03" db="EMBL/GenBank/DDBJ databases">
        <title>Genomic Encyclopedia of Type Strains, Phase IV (KMG-IV): sequencing the most valuable type-strain genomes for metagenomic binning, comparative biology and taxonomic classification.</title>
        <authorList>
            <person name="Goeker M."/>
        </authorList>
    </citation>
    <scope>NUCLEOTIDE SEQUENCE [LARGE SCALE GENOMIC DNA]</scope>
    <source>
        <strain evidence="7 8">DSM 21667</strain>
    </source>
</reference>
<dbReference type="CDD" id="cd00156">
    <property type="entry name" value="REC"/>
    <property type="match status" value="1"/>
</dbReference>
<feature type="domain" description="Response regulatory" evidence="3">
    <location>
        <begin position="141"/>
        <end position="257"/>
    </location>
</feature>
<accession>A0A4R6YMK2</accession>
<feature type="domain" description="EAL" evidence="5">
    <location>
        <begin position="576"/>
        <end position="851"/>
    </location>
</feature>
<evidence type="ECO:0000313" key="7">
    <source>
        <dbReference type="EMBL" id="TDR38695.1"/>
    </source>
</evidence>
<sequence length="860" mass="95465">MDRVLLLEASATRRRAVRTLLAPRGFDVTESNDYAQALEILRRQGETVSALRAIVLGWPELADSLADELFALLRREEFEHLAVLLLADSSDAGAVNWMMKRPSSAMLLWSDYSECADALSKLLAPAAQPQDLDIGGQSHLRILFVDDSATVRTAFRRLLMKQGYVVETANDVEDGWAKAQAGNFDIAIVDYFMPGDPGPVLVRRLKDDARTTGVLTAIITGTYSDRVINESLAAGALECLFKSEARELFLARLGSLARAVQNRQSVDAERRRLQSILSSVGDGVYGVDARGLMQFVNPAALDMLGYDRTEEFIGRSAHELFHYAFEDGTPTTPASCFLSQAYAQGSQVPGWQSVFWTRGNRPMPVECTVYPLNLDGRREGSVVAFRDISSRRMLEEELRWQASHDALTKLKNRGWFETQLEQEVARLKRTEQISILLFLDLDRFKYINDTAGHTAGDQLLVDMSRRLSSRLRGSDHLARMGGDEYAVILRNVNLERAHAIADDFRRAIVGSPFAYGGKSYRVGVSIGVAVLDQHTPSRTEAMANADIALHLAKRHGRNQVHLFAEDADQRAMMDVELGWSARLEEALRLDQFVLCFQPILPMRQIDYDALPEQHGALWARHLRRHQQQRVFYEALIRLRDADGSLVAPSAFLPAAERFSLIGDIDRWVIRNAFKALRENSSQEPPVGVSINLSAQSIGQADLPRFITDRLVEYNIDPRAVAFEITETGALNNLDAARNLITELRAFGCRFALDDFGVGFSSFTHLKHLDVDMLKIDGSFTQGLLTDPVDLAVITAITSIAHSIGKITVAEYVDRPEILRALRNCGVDYAQGFYVGRPKAGLRAAGGQLEVVGGNESAANG</sequence>
<dbReference type="GO" id="GO:0000160">
    <property type="term" value="P:phosphorelay signal transduction system"/>
    <property type="evidence" value="ECO:0007669"/>
    <property type="project" value="InterPro"/>
</dbReference>
<dbReference type="CDD" id="cd00130">
    <property type="entry name" value="PAS"/>
    <property type="match status" value="1"/>
</dbReference>
<organism evidence="7 8">
    <name type="scientific">Tahibacter aquaticus</name>
    <dbReference type="NCBI Taxonomy" id="520092"/>
    <lineage>
        <taxon>Bacteria</taxon>
        <taxon>Pseudomonadati</taxon>
        <taxon>Pseudomonadota</taxon>
        <taxon>Gammaproteobacteria</taxon>
        <taxon>Lysobacterales</taxon>
        <taxon>Rhodanobacteraceae</taxon>
        <taxon>Tahibacter</taxon>
    </lineage>
</organism>
<evidence type="ECO:0000259" key="3">
    <source>
        <dbReference type="PROSITE" id="PS50110"/>
    </source>
</evidence>
<evidence type="ECO:0000259" key="5">
    <source>
        <dbReference type="PROSITE" id="PS50883"/>
    </source>
</evidence>
<evidence type="ECO:0000259" key="6">
    <source>
        <dbReference type="PROSITE" id="PS50887"/>
    </source>
</evidence>
<dbReference type="PROSITE" id="PS50883">
    <property type="entry name" value="EAL"/>
    <property type="match status" value="1"/>
</dbReference>
<dbReference type="Gene3D" id="3.20.20.450">
    <property type="entry name" value="EAL domain"/>
    <property type="match status" value="1"/>
</dbReference>